<dbReference type="EMBL" id="JADGJH010002335">
    <property type="protein sequence ID" value="KAJ3099653.1"/>
    <property type="molecule type" value="Genomic_DNA"/>
</dbReference>
<evidence type="ECO:0000313" key="2">
    <source>
        <dbReference type="EMBL" id="KAJ3099653.1"/>
    </source>
</evidence>
<accession>A0AAD5SSH3</accession>
<evidence type="ECO:0008006" key="4">
    <source>
        <dbReference type="Google" id="ProtNLM"/>
    </source>
</evidence>
<gene>
    <name evidence="2" type="ORF">HK100_004853</name>
</gene>
<sequence>MEVQAVQAAVDGVQAARESVQAADNVVKRAQSDLDKWKEKNVDWTGEEKALVSRIRALEKATEALEKATEALKNAREYHLKLKEKEKEANVRAESQSPKKRPMASDDEILVMVTKRRRSISLPLVQTAGSAFLFSDRNESFRILADALQERYSCWQAEKQDRNLHPIPFLADGPGSGKSRFLQELPVSFKSYVTNSIVCSHDFKVLLSNALFINITFGNGSAYTNDEVAIGIQKSLCLRILYQFNRKLYPSFGVFYTSFKDSDWNLAVTLASISPSEFGCIVLGIDEVNQVHDIDKEQFKQLFRIVGGLSCSFSLFFVPILAGTVIGPMQSVVTKSTHPPLHIPLPLLSFKSCVAIIARDEHYATAAQENKYLRQLISDVGGHCRSLELLYQALISNTYNPNLKSFWDDVATNVRTNIISRYGIGNIPDFGKAIAYAFLSILVDDNQPVSGLNSGSFVSLEEIGVIKLVPRNGRKIVRIPFMFVWSYLQTNHYDSFAKFWNEILLSKVLQWQEWEDFNINYIAFRLSLFSCLGYKSIQLSKFLSGATHNFSNDPVITIPNIENIEVSRRSERYPETSKNPPVSSGNCVLNADGSSFDGFVYLDEEFLWLNELTGLQSNMKTQFLLALQMKLSYSNGGQEISNESIAAEYKKVRLCMDTYLPNISFALLVLGRCKRKFDSKIRENCAVVSKAEQKEFYGEAYYQRLNFVFGFEEV</sequence>
<feature type="region of interest" description="Disordered" evidence="1">
    <location>
        <begin position="86"/>
        <end position="105"/>
    </location>
</feature>
<protein>
    <recommendedName>
        <fullName evidence="4">Crinkler (CRN) family protein</fullName>
    </recommendedName>
</protein>
<evidence type="ECO:0000313" key="3">
    <source>
        <dbReference type="Proteomes" id="UP001211907"/>
    </source>
</evidence>
<proteinExistence type="predicted"/>
<reference evidence="2" key="1">
    <citation type="submission" date="2020-05" db="EMBL/GenBank/DDBJ databases">
        <title>Phylogenomic resolution of chytrid fungi.</title>
        <authorList>
            <person name="Stajich J.E."/>
            <person name="Amses K."/>
            <person name="Simmons R."/>
            <person name="Seto K."/>
            <person name="Myers J."/>
            <person name="Bonds A."/>
            <person name="Quandt C.A."/>
            <person name="Barry K."/>
            <person name="Liu P."/>
            <person name="Grigoriev I."/>
            <person name="Longcore J.E."/>
            <person name="James T.Y."/>
        </authorList>
    </citation>
    <scope>NUCLEOTIDE SEQUENCE</scope>
    <source>
        <strain evidence="2">JEL0513</strain>
    </source>
</reference>
<dbReference type="Proteomes" id="UP001211907">
    <property type="component" value="Unassembled WGS sequence"/>
</dbReference>
<organism evidence="2 3">
    <name type="scientific">Physocladia obscura</name>
    <dbReference type="NCBI Taxonomy" id="109957"/>
    <lineage>
        <taxon>Eukaryota</taxon>
        <taxon>Fungi</taxon>
        <taxon>Fungi incertae sedis</taxon>
        <taxon>Chytridiomycota</taxon>
        <taxon>Chytridiomycota incertae sedis</taxon>
        <taxon>Chytridiomycetes</taxon>
        <taxon>Chytridiales</taxon>
        <taxon>Chytriomycetaceae</taxon>
        <taxon>Physocladia</taxon>
    </lineage>
</organism>
<dbReference type="AlphaFoldDB" id="A0AAD5SSH3"/>
<evidence type="ECO:0000256" key="1">
    <source>
        <dbReference type="SAM" id="MobiDB-lite"/>
    </source>
</evidence>
<name>A0AAD5SSH3_9FUNG</name>
<keyword evidence="3" id="KW-1185">Reference proteome</keyword>
<comment type="caution">
    <text evidence="2">The sequence shown here is derived from an EMBL/GenBank/DDBJ whole genome shotgun (WGS) entry which is preliminary data.</text>
</comment>